<feature type="compositionally biased region" description="Polar residues" evidence="6">
    <location>
        <begin position="413"/>
        <end position="425"/>
    </location>
</feature>
<evidence type="ECO:0000313" key="8">
    <source>
        <dbReference type="EMBL" id="GAU29570.1"/>
    </source>
</evidence>
<reference evidence="9" key="1">
    <citation type="journal article" date="2017" name="Front. Plant Sci.">
        <title>Climate Clever Clovers: New Paradigm to Reduce the Environmental Footprint of Ruminants by Breeding Low Methanogenic Forages Utilizing Haplotype Variation.</title>
        <authorList>
            <person name="Kaur P."/>
            <person name="Appels R."/>
            <person name="Bayer P.E."/>
            <person name="Keeble-Gagnere G."/>
            <person name="Wang J."/>
            <person name="Hirakawa H."/>
            <person name="Shirasawa K."/>
            <person name="Vercoe P."/>
            <person name="Stefanova K."/>
            <person name="Durmic Z."/>
            <person name="Nichols P."/>
            <person name="Revell C."/>
            <person name="Isobe S.N."/>
            <person name="Edwards D."/>
            <person name="Erskine W."/>
        </authorList>
    </citation>
    <scope>NUCLEOTIDE SEQUENCE [LARGE SCALE GENOMIC DNA]</scope>
    <source>
        <strain evidence="9">cv. Daliak</strain>
    </source>
</reference>
<dbReference type="EMBL" id="DF973400">
    <property type="protein sequence ID" value="GAU29570.1"/>
    <property type="molecule type" value="Genomic_DNA"/>
</dbReference>
<evidence type="ECO:0000256" key="7">
    <source>
        <dbReference type="SAM" id="Phobius"/>
    </source>
</evidence>
<evidence type="ECO:0000256" key="2">
    <source>
        <dbReference type="ARBA" id="ARBA00022473"/>
    </source>
</evidence>
<comment type="similarity">
    <text evidence="1 5">Belongs to the Frigida family.</text>
</comment>
<dbReference type="Pfam" id="PF07899">
    <property type="entry name" value="Frigida"/>
    <property type="match status" value="1"/>
</dbReference>
<keyword evidence="7" id="KW-0472">Membrane</keyword>
<dbReference type="PANTHER" id="PTHR31791:SF47">
    <property type="entry name" value="INACTIVE FRIGIDA-LIKE PROTEIN 2"/>
    <property type="match status" value="1"/>
</dbReference>
<evidence type="ECO:0000256" key="3">
    <source>
        <dbReference type="ARBA" id="ARBA00022782"/>
    </source>
</evidence>
<dbReference type="Proteomes" id="UP000242715">
    <property type="component" value="Unassembled WGS sequence"/>
</dbReference>
<evidence type="ECO:0000256" key="1">
    <source>
        <dbReference type="ARBA" id="ARBA00008956"/>
    </source>
</evidence>
<name>A0A2Z6N0L7_TRISU</name>
<keyword evidence="9" id="KW-1185">Reference proteome</keyword>
<evidence type="ECO:0000313" key="9">
    <source>
        <dbReference type="Proteomes" id="UP000242715"/>
    </source>
</evidence>
<gene>
    <name evidence="8" type="ORF">TSUD_153200</name>
</gene>
<protein>
    <recommendedName>
        <fullName evidence="5">FRIGIDA-like protein</fullName>
    </recommendedName>
</protein>
<accession>A0A2Z6N0L7</accession>
<dbReference type="InterPro" id="IPR012474">
    <property type="entry name" value="Frigida"/>
</dbReference>
<keyword evidence="2 5" id="KW-0217">Developmental protein</keyword>
<organism evidence="8 9">
    <name type="scientific">Trifolium subterraneum</name>
    <name type="common">Subterranean clover</name>
    <dbReference type="NCBI Taxonomy" id="3900"/>
    <lineage>
        <taxon>Eukaryota</taxon>
        <taxon>Viridiplantae</taxon>
        <taxon>Streptophyta</taxon>
        <taxon>Embryophyta</taxon>
        <taxon>Tracheophyta</taxon>
        <taxon>Spermatophyta</taxon>
        <taxon>Magnoliopsida</taxon>
        <taxon>eudicotyledons</taxon>
        <taxon>Gunneridae</taxon>
        <taxon>Pentapetalae</taxon>
        <taxon>rosids</taxon>
        <taxon>fabids</taxon>
        <taxon>Fabales</taxon>
        <taxon>Fabaceae</taxon>
        <taxon>Papilionoideae</taxon>
        <taxon>50 kb inversion clade</taxon>
        <taxon>NPAAA clade</taxon>
        <taxon>Hologalegina</taxon>
        <taxon>IRL clade</taxon>
        <taxon>Trifolieae</taxon>
        <taxon>Trifolium</taxon>
    </lineage>
</organism>
<dbReference type="OrthoDB" id="1166059at2759"/>
<keyword evidence="7" id="KW-0812">Transmembrane</keyword>
<sequence length="519" mass="58617">MATLETISAALNLIDTKKQNLKTAFENLQSHSSFHHSLPLSWFELDSHFTTLQNSLTNRFEILQSLEQSHSRSQSKTLISNPKDKNFYVNANDPSSSRNKLRVLCEKIDGRGLRNYILDNFKDRIRIQEELIEEFRCAPDAGGMVLQSLEGFYVLNDKFNDKGLRRMGRICNTLLKLLGLAGVNVSSKVKEKALKVALEWKERMRDDYRNIVGALGFLYLIYGFGIFSEFSMDELVEYASRASVNGEFMKLCRDIGMTDRVPEIVQKLVDRGKHVLAVKYVFEFNLAHKIPPVLILKAGVEEAKQLARRLSEEGKPRMEIINREIHTLKSIIEIIVIHNLESEYPRASLDQRIEQLKGQDANMKDSTPASILNQQHPLQQQRKRSMNQQQQNEIKLPRTSTSVGPAGVLKSITGDNSTICQHQQPPVNPSGLFPEHPYPYMSSPAMPPGMMGPTLTRPSYPGPSAGTYGFAGNPIGPNLGGSHMIHSSEPHMPSAYYDSNSTYGGINPRHHHQEPYYPR</sequence>
<keyword evidence="4 5" id="KW-0287">Flowering</keyword>
<feature type="transmembrane region" description="Helical" evidence="7">
    <location>
        <begin position="208"/>
        <end position="227"/>
    </location>
</feature>
<keyword evidence="7" id="KW-1133">Transmembrane helix</keyword>
<proteinExistence type="inferred from homology"/>
<dbReference type="GO" id="GO:0030154">
    <property type="term" value="P:cell differentiation"/>
    <property type="evidence" value="ECO:0007669"/>
    <property type="project" value="UniProtKB-KW"/>
</dbReference>
<evidence type="ECO:0000256" key="4">
    <source>
        <dbReference type="ARBA" id="ARBA00023089"/>
    </source>
</evidence>
<dbReference type="AlphaFoldDB" id="A0A2Z6N0L7"/>
<feature type="region of interest" description="Disordered" evidence="6">
    <location>
        <begin position="375"/>
        <end position="435"/>
    </location>
</feature>
<evidence type="ECO:0000256" key="6">
    <source>
        <dbReference type="SAM" id="MobiDB-lite"/>
    </source>
</evidence>
<keyword evidence="3 5" id="KW-0221">Differentiation</keyword>
<evidence type="ECO:0000256" key="5">
    <source>
        <dbReference type="RuleBase" id="RU364012"/>
    </source>
</evidence>
<dbReference type="PANTHER" id="PTHR31791">
    <property type="entry name" value="FRIGIDA-LIKE PROTEIN 3-RELATED"/>
    <property type="match status" value="1"/>
</dbReference>
<dbReference type="GO" id="GO:0009908">
    <property type="term" value="P:flower development"/>
    <property type="evidence" value="ECO:0007669"/>
    <property type="project" value="UniProtKB-KW"/>
</dbReference>